<protein>
    <submittedName>
        <fullName evidence="1">Sulfotransfer_1 domain-containing protein</fullName>
    </submittedName>
</protein>
<accession>A0A183DJC9</accession>
<name>A0A183DJC9_9BILA</name>
<proteinExistence type="predicted"/>
<evidence type="ECO:0000313" key="1">
    <source>
        <dbReference type="WBParaSite" id="GPUH_0000883001-mRNA-1"/>
    </source>
</evidence>
<reference evidence="1" key="1">
    <citation type="submission" date="2016-06" db="UniProtKB">
        <authorList>
            <consortium name="WormBaseParasite"/>
        </authorList>
    </citation>
    <scope>IDENTIFICATION</scope>
</reference>
<sequence>LRIVLFDAALGTYKKLQQLFEKSLWLYRDERAGAVRGIFDALQWPFPNSPIHLFEDQYDTLQGNKASLQRSVVHRSAFSMCCRAPRQNPNQQVAN</sequence>
<dbReference type="AlphaFoldDB" id="A0A183DJC9"/>
<organism evidence="1">
    <name type="scientific">Gongylonema pulchrum</name>
    <dbReference type="NCBI Taxonomy" id="637853"/>
    <lineage>
        <taxon>Eukaryota</taxon>
        <taxon>Metazoa</taxon>
        <taxon>Ecdysozoa</taxon>
        <taxon>Nematoda</taxon>
        <taxon>Chromadorea</taxon>
        <taxon>Rhabditida</taxon>
        <taxon>Spirurina</taxon>
        <taxon>Spiruromorpha</taxon>
        <taxon>Spiruroidea</taxon>
        <taxon>Gongylonematidae</taxon>
        <taxon>Gongylonema</taxon>
    </lineage>
</organism>
<dbReference type="WBParaSite" id="GPUH_0000883001-mRNA-1">
    <property type="protein sequence ID" value="GPUH_0000883001-mRNA-1"/>
    <property type="gene ID" value="GPUH_0000883001"/>
</dbReference>